<dbReference type="InterPro" id="IPR021731">
    <property type="entry name" value="AMIN_dom"/>
</dbReference>
<dbReference type="PANTHER" id="PTHR30404">
    <property type="entry name" value="N-ACETYLMURAMOYL-L-ALANINE AMIDASE"/>
    <property type="match status" value="1"/>
</dbReference>
<evidence type="ECO:0000313" key="13">
    <source>
        <dbReference type="Proteomes" id="UP000295375"/>
    </source>
</evidence>
<dbReference type="GO" id="GO:0009253">
    <property type="term" value="P:peptidoglycan catabolic process"/>
    <property type="evidence" value="ECO:0007669"/>
    <property type="project" value="InterPro"/>
</dbReference>
<keyword evidence="7" id="KW-0378">Hydrolase</keyword>
<evidence type="ECO:0000256" key="9">
    <source>
        <dbReference type="ARBA" id="ARBA00074581"/>
    </source>
</evidence>
<dbReference type="OrthoDB" id="9806267at2"/>
<dbReference type="SUPFAM" id="SSF54106">
    <property type="entry name" value="LysM domain"/>
    <property type="match status" value="1"/>
</dbReference>
<dbReference type="Pfam" id="PF01520">
    <property type="entry name" value="Amidase_3"/>
    <property type="match status" value="1"/>
</dbReference>
<reference evidence="12 13" key="1">
    <citation type="submission" date="2019-03" db="EMBL/GenBank/DDBJ databases">
        <title>Genomic Encyclopedia of Type Strains, Phase IV (KMG-IV): sequencing the most valuable type-strain genomes for metagenomic binning, comparative biology and taxonomic classification.</title>
        <authorList>
            <person name="Goeker M."/>
        </authorList>
    </citation>
    <scope>NUCLEOTIDE SEQUENCE [LARGE SCALE GENOMIC DNA]</scope>
    <source>
        <strain evidence="12 13">DSM 103792</strain>
    </source>
</reference>
<dbReference type="Pfam" id="PF01476">
    <property type="entry name" value="LysM"/>
    <property type="match status" value="1"/>
</dbReference>
<dbReference type="SMART" id="SM00257">
    <property type="entry name" value="LysM"/>
    <property type="match status" value="1"/>
</dbReference>
<comment type="catalytic activity">
    <reaction evidence="1">
        <text>Hydrolyzes the link between N-acetylmuramoyl residues and L-amino acid residues in certain cell-wall glycopeptides.</text>
        <dbReference type="EC" id="3.5.1.28"/>
    </reaction>
</comment>
<dbReference type="Gene3D" id="2.60.40.3500">
    <property type="match status" value="1"/>
</dbReference>
<organism evidence="12 13">
    <name type="scientific">Permianibacter aggregans</name>
    <dbReference type="NCBI Taxonomy" id="1510150"/>
    <lineage>
        <taxon>Bacteria</taxon>
        <taxon>Pseudomonadati</taxon>
        <taxon>Pseudomonadota</taxon>
        <taxon>Gammaproteobacteria</taxon>
        <taxon>Pseudomonadales</taxon>
        <taxon>Pseudomonadaceae</taxon>
        <taxon>Permianibacter</taxon>
    </lineage>
</organism>
<dbReference type="EC" id="3.5.1.28" evidence="4"/>
<dbReference type="CDD" id="cd02696">
    <property type="entry name" value="MurNAc-LAA"/>
    <property type="match status" value="1"/>
</dbReference>
<dbReference type="AlphaFoldDB" id="A0A4R6UQ17"/>
<comment type="caution">
    <text evidence="12">The sequence shown here is derived from an EMBL/GenBank/DDBJ whole genome shotgun (WGS) entry which is preliminary data.</text>
</comment>
<gene>
    <name evidence="12" type="ORF">EV696_10434</name>
</gene>
<evidence type="ECO:0000256" key="4">
    <source>
        <dbReference type="ARBA" id="ARBA00011901"/>
    </source>
</evidence>
<dbReference type="RefSeq" id="WP_133588824.1">
    <property type="nucleotide sequence ID" value="NZ_CP037953.1"/>
</dbReference>
<dbReference type="Proteomes" id="UP000295375">
    <property type="component" value="Unassembled WGS sequence"/>
</dbReference>
<evidence type="ECO:0000256" key="8">
    <source>
        <dbReference type="ARBA" id="ARBA00023316"/>
    </source>
</evidence>
<feature type="chain" id="PRO_5020537362" description="N-acetylmuramoyl-L-alanine amidase AmiC" evidence="10">
    <location>
        <begin position="21"/>
        <end position="434"/>
    </location>
</feature>
<dbReference type="GO" id="GO:0071555">
    <property type="term" value="P:cell wall organization"/>
    <property type="evidence" value="ECO:0007669"/>
    <property type="project" value="UniProtKB-KW"/>
</dbReference>
<evidence type="ECO:0000256" key="1">
    <source>
        <dbReference type="ARBA" id="ARBA00001561"/>
    </source>
</evidence>
<dbReference type="FunFam" id="3.40.630.40:FF:000001">
    <property type="entry name" value="N-acetylmuramoyl-L-alanine amidase"/>
    <property type="match status" value="1"/>
</dbReference>
<dbReference type="PROSITE" id="PS51782">
    <property type="entry name" value="LYSM"/>
    <property type="match status" value="1"/>
</dbReference>
<dbReference type="GO" id="GO:0030288">
    <property type="term" value="C:outer membrane-bounded periplasmic space"/>
    <property type="evidence" value="ECO:0007669"/>
    <property type="project" value="TreeGrafter"/>
</dbReference>
<evidence type="ECO:0000256" key="3">
    <source>
        <dbReference type="ARBA" id="ARBA00010860"/>
    </source>
</evidence>
<dbReference type="Gene3D" id="3.40.630.40">
    <property type="entry name" value="Zn-dependent exopeptidases"/>
    <property type="match status" value="1"/>
</dbReference>
<dbReference type="InterPro" id="IPR050695">
    <property type="entry name" value="N-acetylmuramoyl_amidase_3"/>
</dbReference>
<keyword evidence="6" id="KW-0574">Periplasm</keyword>
<keyword evidence="5 10" id="KW-0732">Signal</keyword>
<evidence type="ECO:0000256" key="7">
    <source>
        <dbReference type="ARBA" id="ARBA00022801"/>
    </source>
</evidence>
<evidence type="ECO:0000259" key="11">
    <source>
        <dbReference type="PROSITE" id="PS51782"/>
    </source>
</evidence>
<dbReference type="PANTHER" id="PTHR30404:SF6">
    <property type="entry name" value="N-ACETYLMURAMOYL-L-ALANINE AMIDASE AMIB"/>
    <property type="match status" value="1"/>
</dbReference>
<dbReference type="InterPro" id="IPR036779">
    <property type="entry name" value="LysM_dom_sf"/>
</dbReference>
<proteinExistence type="inferred from homology"/>
<dbReference type="EMBL" id="SNYM01000004">
    <property type="protein sequence ID" value="TDQ49330.1"/>
    <property type="molecule type" value="Genomic_DNA"/>
</dbReference>
<dbReference type="SMART" id="SM00646">
    <property type="entry name" value="Ami_3"/>
    <property type="match status" value="1"/>
</dbReference>
<evidence type="ECO:0000256" key="2">
    <source>
        <dbReference type="ARBA" id="ARBA00004418"/>
    </source>
</evidence>
<comment type="similarity">
    <text evidence="3">Belongs to the N-acetylmuramoyl-L-alanine amidase 3 family.</text>
</comment>
<evidence type="ECO:0000256" key="5">
    <source>
        <dbReference type="ARBA" id="ARBA00022729"/>
    </source>
</evidence>
<feature type="signal peptide" evidence="10">
    <location>
        <begin position="1"/>
        <end position="20"/>
    </location>
</feature>
<protein>
    <recommendedName>
        <fullName evidence="9">N-acetylmuramoyl-L-alanine amidase AmiC</fullName>
        <ecNumber evidence="4">3.5.1.28</ecNumber>
    </recommendedName>
</protein>
<dbReference type="InterPro" id="IPR002508">
    <property type="entry name" value="MurNAc-LAA_cat"/>
</dbReference>
<comment type="subcellular location">
    <subcellularLocation>
        <location evidence="2">Periplasm</location>
    </subcellularLocation>
</comment>
<dbReference type="SUPFAM" id="SSF53187">
    <property type="entry name" value="Zn-dependent exopeptidases"/>
    <property type="match status" value="1"/>
</dbReference>
<evidence type="ECO:0000256" key="6">
    <source>
        <dbReference type="ARBA" id="ARBA00022764"/>
    </source>
</evidence>
<feature type="domain" description="LysM" evidence="11">
    <location>
        <begin position="390"/>
        <end position="433"/>
    </location>
</feature>
<dbReference type="Pfam" id="PF11741">
    <property type="entry name" value="AMIN"/>
    <property type="match status" value="1"/>
</dbReference>
<dbReference type="GO" id="GO:0008745">
    <property type="term" value="F:N-acetylmuramoyl-L-alanine amidase activity"/>
    <property type="evidence" value="ECO:0007669"/>
    <property type="project" value="UniProtKB-EC"/>
</dbReference>
<dbReference type="InterPro" id="IPR018392">
    <property type="entry name" value="LysM"/>
</dbReference>
<accession>A0A4R6UQ17</accession>
<name>A0A4R6UQ17_9GAMM</name>
<keyword evidence="8" id="KW-0961">Cell wall biogenesis/degradation</keyword>
<evidence type="ECO:0000256" key="10">
    <source>
        <dbReference type="SAM" id="SignalP"/>
    </source>
</evidence>
<keyword evidence="13" id="KW-1185">Reference proteome</keyword>
<dbReference type="Gene3D" id="3.10.350.10">
    <property type="entry name" value="LysM domain"/>
    <property type="match status" value="1"/>
</dbReference>
<evidence type="ECO:0000313" key="12">
    <source>
        <dbReference type="EMBL" id="TDQ49330.1"/>
    </source>
</evidence>
<sequence length="434" mass="47633">MTRLLLAITLMCASLGQAVANVAVKSVRFWQAPDNTRVVFDVSDAPEFSTSILNNPERLVIDIKKGKLDLKLDDVAISSTLIGKLRDSTPPDNQTLRLVLEINNRFDVKSFALKPYGQYGDRLVLDIKDLAKQETAPVIESPKAGQSRDLIIAIDAGHGGEDPGAVGPKGTHEKDVTLAIAKRLADKINAQKGMKAVLIRTGDYYLDHRKRTAKAREKRADLFISIHADGFKDKRANGSSVWVLSQRGAQSEMGRWLEERENASALLGGEDSLNLSKYDNDVAKVLLDLSMYNAVGSSLDIASSVLGEMKHVVPRLHKPTVQQAGFLVLKNPDIPAILVETAFISNPKEESLLLSKNHQDKLAAAIFKGVHKYFEQRPPEGSMYAMNKVNRHVISRGDTLIGVAQTYQVSVNDLRSKNALTSDVVRIGQVLVIP</sequence>